<name>K1U2Y4_9ZZZZ</name>
<organism evidence="1">
    <name type="scientific">human gut metagenome</name>
    <dbReference type="NCBI Taxonomy" id="408170"/>
    <lineage>
        <taxon>unclassified sequences</taxon>
        <taxon>metagenomes</taxon>
        <taxon>organismal metagenomes</taxon>
    </lineage>
</organism>
<proteinExistence type="predicted"/>
<evidence type="ECO:0000313" key="1">
    <source>
        <dbReference type="EMBL" id="EKC76553.1"/>
    </source>
</evidence>
<sequence length="82" mass="9054">HHHAVDSSMTTYHLAAAGNGAAFIRLSALSIEASGKLCYFRIADPLNVRDIFLYYRAAGRSRVEETLLAFIRDMVGGVQKIE</sequence>
<feature type="non-terminal residue" evidence="1">
    <location>
        <position position="1"/>
    </location>
</feature>
<reference evidence="1" key="1">
    <citation type="journal article" date="2013" name="Environ. Microbiol.">
        <title>Microbiota from the distal guts of lean and obese adolescents exhibit partial functional redundancy besides clear differences in community structure.</title>
        <authorList>
            <person name="Ferrer M."/>
            <person name="Ruiz A."/>
            <person name="Lanza F."/>
            <person name="Haange S.B."/>
            <person name="Oberbach A."/>
            <person name="Till H."/>
            <person name="Bargiela R."/>
            <person name="Campoy C."/>
            <person name="Segura M.T."/>
            <person name="Richter M."/>
            <person name="von Bergen M."/>
            <person name="Seifert J."/>
            <person name="Suarez A."/>
        </authorList>
    </citation>
    <scope>NUCLEOTIDE SEQUENCE</scope>
</reference>
<dbReference type="AlphaFoldDB" id="K1U2Y4"/>
<protein>
    <submittedName>
        <fullName evidence="1">Protein containing LysR, substrate-binding domain protein</fullName>
    </submittedName>
</protein>
<dbReference type="SUPFAM" id="SSF53850">
    <property type="entry name" value="Periplasmic binding protein-like II"/>
    <property type="match status" value="1"/>
</dbReference>
<comment type="caution">
    <text evidence="1">The sequence shown here is derived from an EMBL/GenBank/DDBJ whole genome shotgun (WGS) entry which is preliminary data.</text>
</comment>
<dbReference type="Gene3D" id="3.40.190.10">
    <property type="entry name" value="Periplasmic binding protein-like II"/>
    <property type="match status" value="1"/>
</dbReference>
<gene>
    <name evidence="1" type="ORF">OBE_00780</name>
</gene>
<dbReference type="EMBL" id="AJWZ01000532">
    <property type="protein sequence ID" value="EKC76553.1"/>
    <property type="molecule type" value="Genomic_DNA"/>
</dbReference>
<accession>K1U2Y4</accession>